<dbReference type="InterPro" id="IPR004276">
    <property type="entry name" value="GlycoTrans_28_N"/>
</dbReference>
<dbReference type="Pfam" id="PF03033">
    <property type="entry name" value="Glyco_transf_28"/>
    <property type="match status" value="1"/>
</dbReference>
<dbReference type="RefSeq" id="WP_068565370.1">
    <property type="nucleotide sequence ID" value="NZ_FNLF01000002.1"/>
</dbReference>
<dbReference type="Proteomes" id="UP000183053">
    <property type="component" value="Unassembled WGS sequence"/>
</dbReference>
<evidence type="ECO:0000313" key="4">
    <source>
        <dbReference type="Proteomes" id="UP000183053"/>
    </source>
</evidence>
<dbReference type="InterPro" id="IPR010610">
    <property type="entry name" value="EryCIII-like_C"/>
</dbReference>
<evidence type="ECO:0000313" key="3">
    <source>
        <dbReference type="EMBL" id="SDQ91395.1"/>
    </source>
</evidence>
<dbReference type="STRING" id="47312.SAMN04489765_2328"/>
<organism evidence="3 4">
    <name type="scientific">Tsukamurella pulmonis</name>
    <dbReference type="NCBI Taxonomy" id="47312"/>
    <lineage>
        <taxon>Bacteria</taxon>
        <taxon>Bacillati</taxon>
        <taxon>Actinomycetota</taxon>
        <taxon>Actinomycetes</taxon>
        <taxon>Mycobacteriales</taxon>
        <taxon>Tsukamurellaceae</taxon>
        <taxon>Tsukamurella</taxon>
    </lineage>
</organism>
<dbReference type="OrthoDB" id="3253247at2"/>
<dbReference type="CDD" id="cd03784">
    <property type="entry name" value="GT1_Gtf-like"/>
    <property type="match status" value="1"/>
</dbReference>
<dbReference type="AlphaFoldDB" id="A0A1H1ERL3"/>
<reference evidence="4" key="1">
    <citation type="submission" date="2016-10" db="EMBL/GenBank/DDBJ databases">
        <authorList>
            <person name="Varghese N."/>
            <person name="Submissions S."/>
        </authorList>
    </citation>
    <scope>NUCLEOTIDE SEQUENCE [LARGE SCALE GENOMIC DNA]</scope>
    <source>
        <strain evidence="4">DSM 44142</strain>
    </source>
</reference>
<dbReference type="GO" id="GO:0033072">
    <property type="term" value="P:vancomycin biosynthetic process"/>
    <property type="evidence" value="ECO:0007669"/>
    <property type="project" value="UniProtKB-ARBA"/>
</dbReference>
<feature type="domain" description="Glycosyltransferase family 28 N-terminal" evidence="1">
    <location>
        <begin position="4"/>
        <end position="133"/>
    </location>
</feature>
<dbReference type="InterPro" id="IPR050426">
    <property type="entry name" value="Glycosyltransferase_28"/>
</dbReference>
<dbReference type="InterPro" id="IPR002213">
    <property type="entry name" value="UDP_glucos_trans"/>
</dbReference>
<dbReference type="FunFam" id="3.40.50.2000:FF:000009">
    <property type="entry name" value="Sterol 3-beta-glucosyltransferase UGT80A2"/>
    <property type="match status" value="1"/>
</dbReference>
<keyword evidence="4" id="KW-1185">Reference proteome</keyword>
<dbReference type="GO" id="GO:0005975">
    <property type="term" value="P:carbohydrate metabolic process"/>
    <property type="evidence" value="ECO:0007669"/>
    <property type="project" value="InterPro"/>
</dbReference>
<dbReference type="Gene3D" id="3.40.50.2000">
    <property type="entry name" value="Glycogen Phosphorylase B"/>
    <property type="match status" value="2"/>
</dbReference>
<keyword evidence="3" id="KW-0808">Transferase</keyword>
<proteinExistence type="predicted"/>
<evidence type="ECO:0000259" key="2">
    <source>
        <dbReference type="Pfam" id="PF06722"/>
    </source>
</evidence>
<accession>A0A1H1ERL3</accession>
<dbReference type="EMBL" id="FNLF01000002">
    <property type="protein sequence ID" value="SDQ91395.1"/>
    <property type="molecule type" value="Genomic_DNA"/>
</dbReference>
<feature type="domain" description="Erythromycin biosynthesis protein CIII-like C-terminal" evidence="2">
    <location>
        <begin position="293"/>
        <end position="395"/>
    </location>
</feature>
<dbReference type="PANTHER" id="PTHR48050">
    <property type="entry name" value="STEROL 3-BETA-GLUCOSYLTRANSFERASE"/>
    <property type="match status" value="1"/>
</dbReference>
<dbReference type="PANTHER" id="PTHR48050:SF13">
    <property type="entry name" value="STEROL 3-BETA-GLUCOSYLTRANSFERASE UGT80A2"/>
    <property type="match status" value="1"/>
</dbReference>
<evidence type="ECO:0000259" key="1">
    <source>
        <dbReference type="Pfam" id="PF03033"/>
    </source>
</evidence>
<protein>
    <submittedName>
        <fullName evidence="3">UDP:flavonoid glycosyltransferase YjiC, YdhE family</fullName>
    </submittedName>
</protein>
<name>A0A1H1ERL3_9ACTN</name>
<dbReference type="GO" id="GO:0016758">
    <property type="term" value="F:hexosyltransferase activity"/>
    <property type="evidence" value="ECO:0007669"/>
    <property type="project" value="InterPro"/>
</dbReference>
<sequence length="411" mass="43417">MAHVLIATYGSRGDCTPLAGVGQRLQRAGHTVTITTNHELEAEIRDLGLDARGVRPDLGPESVDPSLKDALKLVKPAGIASLSHALLDAVGDVAADVVLAHPFAEPAMHAYAEARGIPVIGTRFQPISATTEYPPSLIGAWSAGGTVNRAAGRLAGRTVDRMYEGVVADLRRDLGLPTRSTRRLREDRTAAGWPILYGYSPSVLPRPADWRAGIDVVGYWWSPSPEDWSTPQELADFLDDGPPPVFIGLGSLMVPATERERLSAVFDEALSRARVRSVVQSGGAGLRIPDRADVLNIGAVPYEHVLPRVAAIVHSCGAGTTASALRAGIPTVPLPSAGDQPFWARRLHALGAATAPLPRTKVTVSRLAEAIRAAVDDPRRHAAADALSRSITAEDGAAAVLSAVQRAITIQ</sequence>
<dbReference type="GO" id="GO:0008194">
    <property type="term" value="F:UDP-glycosyltransferase activity"/>
    <property type="evidence" value="ECO:0007669"/>
    <property type="project" value="InterPro"/>
</dbReference>
<dbReference type="Pfam" id="PF06722">
    <property type="entry name" value="EryCIII-like_C"/>
    <property type="match status" value="1"/>
</dbReference>
<gene>
    <name evidence="3" type="ORF">SAMN04489765_2328</name>
</gene>
<dbReference type="SUPFAM" id="SSF53756">
    <property type="entry name" value="UDP-Glycosyltransferase/glycogen phosphorylase"/>
    <property type="match status" value="1"/>
</dbReference>